<sequence length="999" mass="107414">MRLHRLEVTAFGPFAGTERIDFDALATGGLFLLHGPTGAGKTSILDAVCFALYGSVPGARQGNPLRSDHAAVAVRTEVVLDLTVGGRRLEITRRPAYMRPKRTGSGLTQEKAGTLLREWKAGPGPGWSPVSANHQEIGAEITRLLGMSREQFCQVVLLPQGDFAKFLRGDAGERAAVLGRLFDTSRFSEVEKWLAGRRRASEAQARAAVDEVLHTIHRLHQAAGTADAAPTADSFASWPELVEDCLVGAAVRRADARERLTHARIALAEAETQHRRAARGLERAQSLADRQTRHARAQEHARGLESATEELAGLAERLERAREAASVAPLLELARSARHEYEQAAARESAARRALDDRGLAVSGAGELAEAENRIRQELVRLEGAAADEQAYARGRAERERVQADVDDAQARRDEASGWLEDWPDRQAEAARRLEDARAAGHRTTQLADQLGTVRGQRDAAREAGRLDAELADATERRRAARDRAADARAQWLDVRERRLNGMAAELAEHLEDGMPCEVCGSTEHPRPASPAPDRVTSDDEAAAENAFRELELAHEAAGDTLRRLAERSAAAKAASGGASAAELEHLAERLAQEHATAQEQAASAVAARQHMEWLEAEHAKRLAVQREAGELVAARTARIEDLDRERRRLAAVLEQARGADPSISARTARLGAVADRYAAAAETARTTAEARDRAEQARARSLAAAHDSGFDAPADVSAALLDDGARRDLQRRLDDHRAALGAARAALADPELAAAAAEARVDAGAAQSELESATARLRTATASATAARTRCDEVDAISAKLAVQARQVAPLLERHATARRLADLASGGSDNALRMRLESYVLAARLEQVAAAASIRLERMSGGRYTLVHSDERASGTKRSGLGLQVVDAWTGTTRDTATLSGGESFFASLALALGLADVVAHESGGIRLDTLFIDEGFGSLDPHTLDNVLDVLDTLRERDRTVGIVSHVPELRQRIPTQLSVTRGRRGSTARVTVPTG</sequence>
<protein>
    <recommendedName>
        <fullName evidence="3">Nuclease SbcCD subunit C</fullName>
    </recommendedName>
</protein>
<keyword evidence="4" id="KW-0175">Coiled coil</keyword>
<feature type="coiled-coil region" evidence="4">
    <location>
        <begin position="581"/>
        <end position="608"/>
    </location>
</feature>
<proteinExistence type="inferred from homology"/>
<dbReference type="Gene3D" id="3.40.50.300">
    <property type="entry name" value="P-loop containing nucleotide triphosphate hydrolases"/>
    <property type="match status" value="2"/>
</dbReference>
<keyword evidence="8" id="KW-1185">Reference proteome</keyword>
<dbReference type="AlphaFoldDB" id="A0A918DU41"/>
<name>A0A918DU41_9ACTN</name>
<evidence type="ECO:0000256" key="4">
    <source>
        <dbReference type="SAM" id="Coils"/>
    </source>
</evidence>
<dbReference type="Pfam" id="PF13558">
    <property type="entry name" value="SbcC_Walker_B"/>
    <property type="match status" value="1"/>
</dbReference>
<dbReference type="PANTHER" id="PTHR32114:SF2">
    <property type="entry name" value="ABC TRANSPORTER ABCH.3"/>
    <property type="match status" value="1"/>
</dbReference>
<dbReference type="InterPro" id="IPR038729">
    <property type="entry name" value="Rad50/SbcC_AAA"/>
</dbReference>
<feature type="domain" description="Rad50/SbcC-type AAA" evidence="6">
    <location>
        <begin position="5"/>
        <end position="177"/>
    </location>
</feature>
<evidence type="ECO:0000313" key="8">
    <source>
        <dbReference type="Proteomes" id="UP000641932"/>
    </source>
</evidence>
<evidence type="ECO:0000256" key="3">
    <source>
        <dbReference type="ARBA" id="ARBA00013368"/>
    </source>
</evidence>
<dbReference type="GO" id="GO:0016887">
    <property type="term" value="F:ATP hydrolysis activity"/>
    <property type="evidence" value="ECO:0007669"/>
    <property type="project" value="InterPro"/>
</dbReference>
<organism evidence="7 8">
    <name type="scientific">Wenjunlia tyrosinilytica</name>
    <dbReference type="NCBI Taxonomy" id="1544741"/>
    <lineage>
        <taxon>Bacteria</taxon>
        <taxon>Bacillati</taxon>
        <taxon>Actinomycetota</taxon>
        <taxon>Actinomycetes</taxon>
        <taxon>Kitasatosporales</taxon>
        <taxon>Streptomycetaceae</taxon>
        <taxon>Wenjunlia</taxon>
    </lineage>
</organism>
<feature type="coiled-coil region" evidence="4">
    <location>
        <begin position="368"/>
        <end position="412"/>
    </location>
</feature>
<dbReference type="Pfam" id="PF13476">
    <property type="entry name" value="AAA_23"/>
    <property type="match status" value="1"/>
</dbReference>
<accession>A0A918DU41</accession>
<dbReference type="PANTHER" id="PTHR32114">
    <property type="entry name" value="ABC TRANSPORTER ABCH.3"/>
    <property type="match status" value="1"/>
</dbReference>
<feature type="compositionally biased region" description="Basic and acidic residues" evidence="5">
    <location>
        <begin position="290"/>
        <end position="303"/>
    </location>
</feature>
<comment type="caution">
    <text evidence="7">The sequence shown here is derived from an EMBL/GenBank/DDBJ whole genome shotgun (WGS) entry which is preliminary data.</text>
</comment>
<dbReference type="SUPFAM" id="SSF52540">
    <property type="entry name" value="P-loop containing nucleoside triphosphate hydrolases"/>
    <property type="match status" value="1"/>
</dbReference>
<feature type="region of interest" description="Disordered" evidence="5">
    <location>
        <begin position="283"/>
        <end position="306"/>
    </location>
</feature>
<dbReference type="GO" id="GO:0006302">
    <property type="term" value="P:double-strand break repair"/>
    <property type="evidence" value="ECO:0007669"/>
    <property type="project" value="InterPro"/>
</dbReference>
<reference evidence="7" key="1">
    <citation type="journal article" date="2014" name="Int. J. Syst. Evol. Microbiol.">
        <title>Complete genome sequence of Corynebacterium casei LMG S-19264T (=DSM 44701T), isolated from a smear-ripened cheese.</title>
        <authorList>
            <consortium name="US DOE Joint Genome Institute (JGI-PGF)"/>
            <person name="Walter F."/>
            <person name="Albersmeier A."/>
            <person name="Kalinowski J."/>
            <person name="Ruckert C."/>
        </authorList>
    </citation>
    <scope>NUCLEOTIDE SEQUENCE</scope>
    <source>
        <strain evidence="7">CGMCC 4.7201</strain>
    </source>
</reference>
<dbReference type="RefSeq" id="WP_189130674.1">
    <property type="nucleotide sequence ID" value="NZ_BMMS01000005.1"/>
</dbReference>
<dbReference type="Proteomes" id="UP000641932">
    <property type="component" value="Unassembled WGS sequence"/>
</dbReference>
<reference evidence="7" key="2">
    <citation type="submission" date="2020-09" db="EMBL/GenBank/DDBJ databases">
        <authorList>
            <person name="Sun Q."/>
            <person name="Zhou Y."/>
        </authorList>
    </citation>
    <scope>NUCLEOTIDE SEQUENCE</scope>
    <source>
        <strain evidence="7">CGMCC 4.7201</strain>
    </source>
</reference>
<evidence type="ECO:0000256" key="2">
    <source>
        <dbReference type="ARBA" id="ARBA00011322"/>
    </source>
</evidence>
<feature type="coiled-coil region" evidence="4">
    <location>
        <begin position="464"/>
        <end position="491"/>
    </location>
</feature>
<dbReference type="EMBL" id="BMMS01000005">
    <property type="protein sequence ID" value="GGO83915.1"/>
    <property type="molecule type" value="Genomic_DNA"/>
</dbReference>
<evidence type="ECO:0000259" key="6">
    <source>
        <dbReference type="Pfam" id="PF13476"/>
    </source>
</evidence>
<comment type="subunit">
    <text evidence="2">Heterodimer of SbcC and SbcD.</text>
</comment>
<comment type="similarity">
    <text evidence="1">Belongs to the SMC family. SbcC subfamily.</text>
</comment>
<gene>
    <name evidence="7" type="primary">sbcC</name>
    <name evidence="7" type="ORF">GCM10012280_14180</name>
</gene>
<evidence type="ECO:0000256" key="1">
    <source>
        <dbReference type="ARBA" id="ARBA00006930"/>
    </source>
</evidence>
<dbReference type="InterPro" id="IPR027417">
    <property type="entry name" value="P-loop_NTPase"/>
</dbReference>
<evidence type="ECO:0000313" key="7">
    <source>
        <dbReference type="EMBL" id="GGO83915.1"/>
    </source>
</evidence>
<evidence type="ECO:0000256" key="5">
    <source>
        <dbReference type="SAM" id="MobiDB-lite"/>
    </source>
</evidence>